<evidence type="ECO:0000256" key="1">
    <source>
        <dbReference type="ARBA" id="ARBA00005290"/>
    </source>
</evidence>
<comment type="similarity">
    <text evidence="1">Belongs to the GPN-loop GTPase family.</text>
</comment>
<dbReference type="Pfam" id="PF03029">
    <property type="entry name" value="ATP_bind_1"/>
    <property type="match status" value="1"/>
</dbReference>
<dbReference type="Proteomes" id="UP000694501">
    <property type="component" value="Unassembled WGS sequence"/>
</dbReference>
<dbReference type="AlphaFoldDB" id="A0A949JF86"/>
<keyword evidence="2" id="KW-0547">Nucleotide-binding</keyword>
<protein>
    <submittedName>
        <fullName evidence="5">ATP/GTP-binding protein</fullName>
    </submittedName>
</protein>
<organism evidence="5 6">
    <name type="scientific">Streptomyces tardus</name>
    <dbReference type="NCBI Taxonomy" id="2780544"/>
    <lineage>
        <taxon>Bacteria</taxon>
        <taxon>Bacillati</taxon>
        <taxon>Actinomycetota</taxon>
        <taxon>Actinomycetes</taxon>
        <taxon>Kitasatosporales</taxon>
        <taxon>Streptomycetaceae</taxon>
        <taxon>Streptomyces</taxon>
    </lineage>
</organism>
<dbReference type="InterPro" id="IPR004130">
    <property type="entry name" value="Gpn"/>
</dbReference>
<dbReference type="GO" id="GO:0016787">
    <property type="term" value="F:hydrolase activity"/>
    <property type="evidence" value="ECO:0007669"/>
    <property type="project" value="UniProtKB-KW"/>
</dbReference>
<name>A0A949JF86_9ACTN</name>
<dbReference type="InterPro" id="IPR027417">
    <property type="entry name" value="P-loop_NTPase"/>
</dbReference>
<dbReference type="InterPro" id="IPR052705">
    <property type="entry name" value="Gliding_Motility_GTPase"/>
</dbReference>
<dbReference type="PANTHER" id="PTHR42708:SF1">
    <property type="entry name" value="GLIDING MOTILITY PROTEIN MGLA"/>
    <property type="match status" value="1"/>
</dbReference>
<evidence type="ECO:0000313" key="6">
    <source>
        <dbReference type="Proteomes" id="UP000694501"/>
    </source>
</evidence>
<evidence type="ECO:0000256" key="2">
    <source>
        <dbReference type="ARBA" id="ARBA00022741"/>
    </source>
</evidence>
<dbReference type="RefSeq" id="WP_211040275.1">
    <property type="nucleotide sequence ID" value="NZ_JAELVF020000001.1"/>
</dbReference>
<dbReference type="CDD" id="cd00882">
    <property type="entry name" value="Ras_like_GTPase"/>
    <property type="match status" value="1"/>
</dbReference>
<gene>
    <name evidence="5" type="ORF">JGS22_015280</name>
</gene>
<dbReference type="GO" id="GO:0005525">
    <property type="term" value="F:GTP binding"/>
    <property type="evidence" value="ECO:0007669"/>
    <property type="project" value="UniProtKB-KW"/>
</dbReference>
<dbReference type="SUPFAM" id="SSF52540">
    <property type="entry name" value="P-loop containing nucleoside triphosphate hydrolases"/>
    <property type="match status" value="1"/>
</dbReference>
<keyword evidence="4" id="KW-0342">GTP-binding</keyword>
<dbReference type="Gene3D" id="3.40.50.300">
    <property type="entry name" value="P-loop containing nucleotide triphosphate hydrolases"/>
    <property type="match status" value="1"/>
</dbReference>
<dbReference type="EMBL" id="JAELVF020000001">
    <property type="protein sequence ID" value="MBU7598937.1"/>
    <property type="molecule type" value="Genomic_DNA"/>
</dbReference>
<evidence type="ECO:0000256" key="4">
    <source>
        <dbReference type="ARBA" id="ARBA00023134"/>
    </source>
</evidence>
<reference evidence="5" key="1">
    <citation type="submission" date="2021-06" db="EMBL/GenBank/DDBJ databases">
        <title>Sequencing of actinobacteria type strains.</title>
        <authorList>
            <person name="Nguyen G.-S."/>
            <person name="Wentzel A."/>
        </authorList>
    </citation>
    <scope>NUCLEOTIDE SEQUENCE</scope>
    <source>
        <strain evidence="5">P38-E01</strain>
    </source>
</reference>
<accession>A0A949JF86</accession>
<keyword evidence="6" id="KW-1185">Reference proteome</keyword>
<evidence type="ECO:0000256" key="3">
    <source>
        <dbReference type="ARBA" id="ARBA00022801"/>
    </source>
</evidence>
<comment type="caution">
    <text evidence="5">The sequence shown here is derived from an EMBL/GenBank/DDBJ whole genome shotgun (WGS) entry which is preliminary data.</text>
</comment>
<dbReference type="PANTHER" id="PTHR42708">
    <property type="entry name" value="ATP/GTP-BINDING PROTEIN-RELATED"/>
    <property type="match status" value="1"/>
</dbReference>
<keyword evidence="3" id="KW-0378">Hydrolase</keyword>
<proteinExistence type="inferred from homology"/>
<sequence>MGSTLSDRDYVPDRVSQSVKIVVLGSFGVGKTTYVRAVSEIRSMHTEEAMTQAGEAIDDLSGVRDKTTTTVTMDFGRLTLTTDLVLYLFGAPGQDRFLPMVTQLMDGALGALVLVDTRRLDQSFTSIDLVERAGLPYAIAVNTFPDAPTYADTEIRDSLTMENSTPLVRIDARVRDSAKRALIALISNMLGRPHLETAP</sequence>
<evidence type="ECO:0000313" key="5">
    <source>
        <dbReference type="EMBL" id="MBU7598937.1"/>
    </source>
</evidence>